<sequence>MDMENKVVLTTRNYKAGYTVKEELVQTNFEAVPMSEPITDDMQELIDVITSKNHVIVKSAYTPRGDYIGNNKDAHYLIVKKGIKPEKANPTHNVCSIGFCEKEQKWYGWSHRDIYGFGIGSKVKKGDCCASSGYTSEYLAEHPEDDLSLSVGFVAKDLIDAKRMAISFASSVS</sequence>
<evidence type="ECO:0000313" key="2">
    <source>
        <dbReference type="EMBL" id="QJA86604.1"/>
    </source>
</evidence>
<organism evidence="2">
    <name type="scientific">viral metagenome</name>
    <dbReference type="NCBI Taxonomy" id="1070528"/>
    <lineage>
        <taxon>unclassified sequences</taxon>
        <taxon>metagenomes</taxon>
        <taxon>organismal metagenomes</taxon>
    </lineage>
</organism>
<protein>
    <submittedName>
        <fullName evidence="2">Uncharacterized protein</fullName>
    </submittedName>
</protein>
<evidence type="ECO:0000313" key="1">
    <source>
        <dbReference type="EMBL" id="QJA81038.1"/>
    </source>
</evidence>
<dbReference type="EMBL" id="MT142444">
    <property type="protein sequence ID" value="QJA81038.1"/>
    <property type="molecule type" value="Genomic_DNA"/>
</dbReference>
<dbReference type="AlphaFoldDB" id="A0A6M3KYV5"/>
<reference evidence="2" key="1">
    <citation type="submission" date="2020-03" db="EMBL/GenBank/DDBJ databases">
        <title>The deep terrestrial virosphere.</title>
        <authorList>
            <person name="Holmfeldt K."/>
            <person name="Nilsson E."/>
            <person name="Simone D."/>
            <person name="Lopez-Fernandez M."/>
            <person name="Wu X."/>
            <person name="de Brujin I."/>
            <person name="Lundin D."/>
            <person name="Andersson A."/>
            <person name="Bertilsson S."/>
            <person name="Dopson M."/>
        </authorList>
    </citation>
    <scope>NUCLEOTIDE SEQUENCE</scope>
    <source>
        <strain evidence="1">MM415A00606</strain>
        <strain evidence="2">MM415B03160</strain>
    </source>
</reference>
<dbReference type="InterPro" id="IPR057386">
    <property type="entry name" value="Tad6-like"/>
</dbReference>
<dbReference type="Pfam" id="PF25188">
    <property type="entry name" value="Tad6"/>
    <property type="match status" value="1"/>
</dbReference>
<dbReference type="EMBL" id="MT142646">
    <property type="protein sequence ID" value="QJA86604.1"/>
    <property type="molecule type" value="Genomic_DNA"/>
</dbReference>
<name>A0A6M3KYV5_9ZZZZ</name>
<accession>A0A6M3KYV5</accession>
<proteinExistence type="predicted"/>
<gene>
    <name evidence="1" type="ORF">MM415A00606_0039</name>
    <name evidence="2" type="ORF">MM415B03160_0009</name>
</gene>